<dbReference type="Proteomes" id="UP001371456">
    <property type="component" value="Unassembled WGS sequence"/>
</dbReference>
<accession>A0AAN8SU52</accession>
<organism evidence="1 2">
    <name type="scientific">Solanum bulbocastanum</name>
    <name type="common">Wild potato</name>
    <dbReference type="NCBI Taxonomy" id="147425"/>
    <lineage>
        <taxon>Eukaryota</taxon>
        <taxon>Viridiplantae</taxon>
        <taxon>Streptophyta</taxon>
        <taxon>Embryophyta</taxon>
        <taxon>Tracheophyta</taxon>
        <taxon>Spermatophyta</taxon>
        <taxon>Magnoliopsida</taxon>
        <taxon>eudicotyledons</taxon>
        <taxon>Gunneridae</taxon>
        <taxon>Pentapetalae</taxon>
        <taxon>asterids</taxon>
        <taxon>lamiids</taxon>
        <taxon>Solanales</taxon>
        <taxon>Solanaceae</taxon>
        <taxon>Solanoideae</taxon>
        <taxon>Solaneae</taxon>
        <taxon>Solanum</taxon>
    </lineage>
</organism>
<dbReference type="AlphaFoldDB" id="A0AAN8SU52"/>
<comment type="caution">
    <text evidence="1">The sequence shown here is derived from an EMBL/GenBank/DDBJ whole genome shotgun (WGS) entry which is preliminary data.</text>
</comment>
<reference evidence="1 2" key="1">
    <citation type="submission" date="2024-02" db="EMBL/GenBank/DDBJ databases">
        <title>de novo genome assembly of Solanum bulbocastanum strain 11H21.</title>
        <authorList>
            <person name="Hosaka A.J."/>
        </authorList>
    </citation>
    <scope>NUCLEOTIDE SEQUENCE [LARGE SCALE GENOMIC DNA]</scope>
    <source>
        <tissue evidence="1">Young leaves</tissue>
    </source>
</reference>
<keyword evidence="2" id="KW-1185">Reference proteome</keyword>
<dbReference type="EMBL" id="JBANQN010000012">
    <property type="protein sequence ID" value="KAK6774127.1"/>
    <property type="molecule type" value="Genomic_DNA"/>
</dbReference>
<sequence length="77" mass="9021">MSQMPIGSSRVSRHFCLQVWRMWHNSLGTLKFLLANRSNMSNQATTKVRDYAFKTRRKDLKIATLFESYKVVVGRIL</sequence>
<name>A0AAN8SU52_SOLBU</name>
<gene>
    <name evidence="1" type="ORF">RDI58_029366</name>
</gene>
<evidence type="ECO:0000313" key="2">
    <source>
        <dbReference type="Proteomes" id="UP001371456"/>
    </source>
</evidence>
<evidence type="ECO:0000313" key="1">
    <source>
        <dbReference type="EMBL" id="KAK6774127.1"/>
    </source>
</evidence>
<proteinExistence type="predicted"/>
<protein>
    <submittedName>
        <fullName evidence="1">Uncharacterized protein</fullName>
    </submittedName>
</protein>